<dbReference type="GO" id="GO:0017000">
    <property type="term" value="P:antibiotic biosynthetic process"/>
    <property type="evidence" value="ECO:0007669"/>
    <property type="project" value="UniProtKB-KW"/>
</dbReference>
<organism evidence="5 6">
    <name type="scientific">Flavimaricola marinus</name>
    <dbReference type="NCBI Taxonomy" id="1819565"/>
    <lineage>
        <taxon>Bacteria</taxon>
        <taxon>Pseudomonadati</taxon>
        <taxon>Pseudomonadota</taxon>
        <taxon>Alphaproteobacteria</taxon>
        <taxon>Rhodobacterales</taxon>
        <taxon>Paracoccaceae</taxon>
        <taxon>Flavimaricola</taxon>
    </lineage>
</organism>
<dbReference type="Proteomes" id="UP000201613">
    <property type="component" value="Unassembled WGS sequence"/>
</dbReference>
<dbReference type="AlphaFoldDB" id="A0A238LIP2"/>
<feature type="domain" description="TauD/TfdA-like" evidence="4">
    <location>
        <begin position="22"/>
        <end position="301"/>
    </location>
</feature>
<keyword evidence="6" id="KW-1185">Reference proteome</keyword>
<dbReference type="Gene3D" id="3.60.130.10">
    <property type="entry name" value="Clavaminate synthase-like"/>
    <property type="match status" value="1"/>
</dbReference>
<keyword evidence="5" id="KW-0223">Dioxygenase</keyword>
<dbReference type="EMBL" id="FXZK01000008">
    <property type="protein sequence ID" value="SMY09265.1"/>
    <property type="molecule type" value="Genomic_DNA"/>
</dbReference>
<evidence type="ECO:0000313" key="5">
    <source>
        <dbReference type="EMBL" id="SMY09265.1"/>
    </source>
</evidence>
<keyword evidence="2" id="KW-0560">Oxidoreductase</keyword>
<sequence>MQTTFLQDDFGAILTAEPGDKATDISPETLQSLLTKHGTILFQGFNTTTEEFDVITDKLGTDYMNYKGGGYVRKTTGEEDGKTMLSTSTTLEKGKIKPMTMPLPLHAEMFYTDKRPLLLWFYCVTPAEKDGQTTIGDGVAIYKRLSQKWKDLLAEKRLMYLRSYPDGIWQNIYQTDDIEVARGFCHDSGMTTEVDADNTLHTTYLTTAIPKTRWGGHTAYINSAMTVVMQEGTDREKLSSIRLEDGERLPREMIKEIVDIQSDLIIELEWQSGDFVLLDNSRTMHGRRGFEDTRRNVLLRMVRDVAF</sequence>
<reference evidence="5 6" key="1">
    <citation type="submission" date="2017-05" db="EMBL/GenBank/DDBJ databases">
        <authorList>
            <person name="Song R."/>
            <person name="Chenine A.L."/>
            <person name="Ruprecht R.M."/>
        </authorList>
    </citation>
    <scope>NUCLEOTIDE SEQUENCE [LARGE SCALE GENOMIC DNA]</scope>
    <source>
        <strain evidence="5 6">CECT 8899</strain>
    </source>
</reference>
<dbReference type="PANTHER" id="PTHR10696:SF56">
    <property type="entry name" value="TAUD_TFDA-LIKE DOMAIN-CONTAINING PROTEIN"/>
    <property type="match status" value="1"/>
</dbReference>
<gene>
    <name evidence="5" type="ORF">LOM8899_03430</name>
</gene>
<name>A0A238LIP2_9RHOB</name>
<evidence type="ECO:0000256" key="2">
    <source>
        <dbReference type="ARBA" id="ARBA00023002"/>
    </source>
</evidence>
<evidence type="ECO:0000256" key="1">
    <source>
        <dbReference type="ARBA" id="ARBA00001954"/>
    </source>
</evidence>
<accession>A0A238LIP2</accession>
<dbReference type="SUPFAM" id="SSF51197">
    <property type="entry name" value="Clavaminate synthase-like"/>
    <property type="match status" value="1"/>
</dbReference>
<evidence type="ECO:0000259" key="4">
    <source>
        <dbReference type="Pfam" id="PF02668"/>
    </source>
</evidence>
<dbReference type="InterPro" id="IPR042098">
    <property type="entry name" value="TauD-like_sf"/>
</dbReference>
<proteinExistence type="predicted"/>
<protein>
    <submittedName>
        <fullName evidence="5">Taurine catabolism dioxygenase TauD, TfdA family</fullName>
    </submittedName>
</protein>
<dbReference type="InterPro" id="IPR050411">
    <property type="entry name" value="AlphaKG_dependent_hydroxylases"/>
</dbReference>
<comment type="cofactor">
    <cofactor evidence="1">
        <name>Fe(2+)</name>
        <dbReference type="ChEBI" id="CHEBI:29033"/>
    </cofactor>
</comment>
<keyword evidence="3" id="KW-0045">Antibiotic biosynthesis</keyword>
<dbReference type="InterPro" id="IPR003819">
    <property type="entry name" value="TauD/TfdA-like"/>
</dbReference>
<evidence type="ECO:0000313" key="6">
    <source>
        <dbReference type="Proteomes" id="UP000201613"/>
    </source>
</evidence>
<dbReference type="PANTHER" id="PTHR10696">
    <property type="entry name" value="GAMMA-BUTYROBETAINE HYDROXYLASE-RELATED"/>
    <property type="match status" value="1"/>
</dbReference>
<dbReference type="Pfam" id="PF02668">
    <property type="entry name" value="TauD"/>
    <property type="match status" value="1"/>
</dbReference>
<evidence type="ECO:0000256" key="3">
    <source>
        <dbReference type="ARBA" id="ARBA00023194"/>
    </source>
</evidence>
<dbReference type="GO" id="GO:0016706">
    <property type="term" value="F:2-oxoglutarate-dependent dioxygenase activity"/>
    <property type="evidence" value="ECO:0007669"/>
    <property type="project" value="UniProtKB-ARBA"/>
</dbReference>
<dbReference type="RefSeq" id="WP_168770584.1">
    <property type="nucleotide sequence ID" value="NZ_FXZK01000008.1"/>
</dbReference>